<dbReference type="Pfam" id="PF00512">
    <property type="entry name" value="HisKA"/>
    <property type="match status" value="1"/>
</dbReference>
<keyword evidence="3 4" id="KW-0597">Phosphoprotein</keyword>
<reference evidence="7 8" key="1">
    <citation type="submission" date="2024-09" db="EMBL/GenBank/DDBJ databases">
        <authorList>
            <person name="Sun Q."/>
            <person name="Mori K."/>
        </authorList>
    </citation>
    <scope>NUCLEOTIDE SEQUENCE [LARGE SCALE GENOMIC DNA]</scope>
    <source>
        <strain evidence="7 8">CECT 7955</strain>
    </source>
</reference>
<keyword evidence="7" id="KW-0067">ATP-binding</keyword>
<organism evidence="7 8">
    <name type="scientific">Flavobacterium jumunjinense</name>
    <dbReference type="NCBI Taxonomy" id="998845"/>
    <lineage>
        <taxon>Bacteria</taxon>
        <taxon>Pseudomonadati</taxon>
        <taxon>Bacteroidota</taxon>
        <taxon>Flavobacteriia</taxon>
        <taxon>Flavobacteriales</taxon>
        <taxon>Flavobacteriaceae</taxon>
        <taxon>Flavobacterium</taxon>
    </lineage>
</organism>
<dbReference type="InterPro" id="IPR036890">
    <property type="entry name" value="HATPase_C_sf"/>
</dbReference>
<dbReference type="PANTHER" id="PTHR43719:SF28">
    <property type="entry name" value="PEROXIDE STRESS-ACTIVATED HISTIDINE KINASE MAK1-RELATED"/>
    <property type="match status" value="1"/>
</dbReference>
<evidence type="ECO:0000256" key="3">
    <source>
        <dbReference type="ARBA" id="ARBA00022553"/>
    </source>
</evidence>
<dbReference type="Pfam" id="PF00072">
    <property type="entry name" value="Response_reg"/>
    <property type="match status" value="1"/>
</dbReference>
<keyword evidence="8" id="KW-1185">Reference proteome</keyword>
<feature type="domain" description="Response regulatory" evidence="6">
    <location>
        <begin position="380"/>
        <end position="499"/>
    </location>
</feature>
<dbReference type="Gene3D" id="1.10.287.130">
    <property type="match status" value="1"/>
</dbReference>
<proteinExistence type="predicted"/>
<keyword evidence="7" id="KW-0547">Nucleotide-binding</keyword>
<evidence type="ECO:0000259" key="6">
    <source>
        <dbReference type="PROSITE" id="PS50110"/>
    </source>
</evidence>
<dbReference type="Gene3D" id="3.40.50.2300">
    <property type="match status" value="1"/>
</dbReference>
<comment type="catalytic activity">
    <reaction evidence="1">
        <text>ATP + protein L-histidine = ADP + protein N-phospho-L-histidine.</text>
        <dbReference type="EC" id="2.7.13.3"/>
    </reaction>
</comment>
<feature type="modified residue" description="4-aspartylphosphate" evidence="4">
    <location>
        <position position="430"/>
    </location>
</feature>
<dbReference type="SUPFAM" id="SSF55874">
    <property type="entry name" value="ATPase domain of HSP90 chaperone/DNA topoisomerase II/histidine kinase"/>
    <property type="match status" value="1"/>
</dbReference>
<gene>
    <name evidence="7" type="ORF">ACFFVF_20780</name>
</gene>
<dbReference type="InterPro" id="IPR003594">
    <property type="entry name" value="HATPase_dom"/>
</dbReference>
<dbReference type="Pfam" id="PF02518">
    <property type="entry name" value="HATPase_c"/>
    <property type="match status" value="1"/>
</dbReference>
<dbReference type="RefSeq" id="WP_236456830.1">
    <property type="nucleotide sequence ID" value="NZ_CBCSGE010000030.1"/>
</dbReference>
<dbReference type="GO" id="GO:0005524">
    <property type="term" value="F:ATP binding"/>
    <property type="evidence" value="ECO:0007669"/>
    <property type="project" value="UniProtKB-KW"/>
</dbReference>
<dbReference type="InterPro" id="IPR004358">
    <property type="entry name" value="Sig_transdc_His_kin-like_C"/>
</dbReference>
<dbReference type="SMART" id="SM00388">
    <property type="entry name" value="HisKA"/>
    <property type="match status" value="1"/>
</dbReference>
<dbReference type="EC" id="2.7.13.3" evidence="2"/>
<dbReference type="InterPro" id="IPR050956">
    <property type="entry name" value="2C_system_His_kinase"/>
</dbReference>
<sequence length="499" mass="57149">MINNILNKYLEVDFQIIEFEKDGLVKKVKNTLLDIQIGSEIFDFHPFFETLRGLIEENCIEEFFQAVNIEKGNLIVDVVFSIGNEEQLPFVLLIDKTDHYCNIQSLTQLKNEVSIENYKVSLKNFNLINKIDIQSEFLVSISHDLKTPIHSIVNLLSLLDKNNLSYEQRELCKTIFESSKYLNRLISDVYELASIETGLFNLKEKEFSLQDLISRIEKIYQRKLVSKNVELRIIKAAKLPDLVIGDSDRLLQILFNLLDNASEYTNEGFVELEIQQVYKKSLNVGLNFIVRDSGKGFEFDKEVVNIKNAQLKFDSNDEVGLGISIVTNLVNSLNGNVKFESIIDKGTNVEVYLPFKLVKGVTKNSIVSKFKKKNLKRIYNVLIVDDNEINKLILMKLLINHGGFYIDVALDGNQAINMLANEKYDFILLDLHLSKVSSFDIIKTIKSHSSDLVNAISFIPMTTGLNSEDALALQKYNLETVLKKPFLSEELYQSMYDCM</sequence>
<dbReference type="Gene3D" id="3.30.565.10">
    <property type="entry name" value="Histidine kinase-like ATPase, C-terminal domain"/>
    <property type="match status" value="1"/>
</dbReference>
<dbReference type="InterPro" id="IPR036097">
    <property type="entry name" value="HisK_dim/P_sf"/>
</dbReference>
<evidence type="ECO:0000313" key="8">
    <source>
        <dbReference type="Proteomes" id="UP001589607"/>
    </source>
</evidence>
<dbReference type="InterPro" id="IPR001789">
    <property type="entry name" value="Sig_transdc_resp-reg_receiver"/>
</dbReference>
<evidence type="ECO:0000313" key="7">
    <source>
        <dbReference type="EMBL" id="MFB9098951.1"/>
    </source>
</evidence>
<dbReference type="PRINTS" id="PR00344">
    <property type="entry name" value="BCTRLSENSOR"/>
</dbReference>
<accession>A0ABV5GU80</accession>
<dbReference type="SMART" id="SM00387">
    <property type="entry name" value="HATPase_c"/>
    <property type="match status" value="1"/>
</dbReference>
<dbReference type="InterPro" id="IPR005467">
    <property type="entry name" value="His_kinase_dom"/>
</dbReference>
<dbReference type="InterPro" id="IPR011006">
    <property type="entry name" value="CheY-like_superfamily"/>
</dbReference>
<evidence type="ECO:0000256" key="1">
    <source>
        <dbReference type="ARBA" id="ARBA00000085"/>
    </source>
</evidence>
<protein>
    <recommendedName>
        <fullName evidence="2">histidine kinase</fullName>
        <ecNumber evidence="2">2.7.13.3</ecNumber>
    </recommendedName>
</protein>
<dbReference type="Proteomes" id="UP001589607">
    <property type="component" value="Unassembled WGS sequence"/>
</dbReference>
<dbReference type="SMART" id="SM00448">
    <property type="entry name" value="REC"/>
    <property type="match status" value="1"/>
</dbReference>
<dbReference type="PROSITE" id="PS50109">
    <property type="entry name" value="HIS_KIN"/>
    <property type="match status" value="1"/>
</dbReference>
<dbReference type="CDD" id="cd17546">
    <property type="entry name" value="REC_hyHK_CKI1_RcsC-like"/>
    <property type="match status" value="1"/>
</dbReference>
<name>A0ABV5GU80_9FLAO</name>
<dbReference type="CDD" id="cd00082">
    <property type="entry name" value="HisKA"/>
    <property type="match status" value="1"/>
</dbReference>
<feature type="domain" description="Histidine kinase" evidence="5">
    <location>
        <begin position="140"/>
        <end position="357"/>
    </location>
</feature>
<dbReference type="PANTHER" id="PTHR43719">
    <property type="entry name" value="TWO-COMPONENT HISTIDINE KINASE"/>
    <property type="match status" value="1"/>
</dbReference>
<dbReference type="PROSITE" id="PS50110">
    <property type="entry name" value="RESPONSE_REGULATORY"/>
    <property type="match status" value="1"/>
</dbReference>
<dbReference type="InterPro" id="IPR003661">
    <property type="entry name" value="HisK_dim/P_dom"/>
</dbReference>
<evidence type="ECO:0000259" key="5">
    <source>
        <dbReference type="PROSITE" id="PS50109"/>
    </source>
</evidence>
<evidence type="ECO:0000256" key="2">
    <source>
        <dbReference type="ARBA" id="ARBA00012438"/>
    </source>
</evidence>
<evidence type="ECO:0000256" key="4">
    <source>
        <dbReference type="PROSITE-ProRule" id="PRU00169"/>
    </source>
</evidence>
<dbReference type="SUPFAM" id="SSF47384">
    <property type="entry name" value="Homodimeric domain of signal transducing histidine kinase"/>
    <property type="match status" value="1"/>
</dbReference>
<dbReference type="EMBL" id="JBHMEY010000097">
    <property type="protein sequence ID" value="MFB9098951.1"/>
    <property type="molecule type" value="Genomic_DNA"/>
</dbReference>
<dbReference type="SUPFAM" id="SSF52172">
    <property type="entry name" value="CheY-like"/>
    <property type="match status" value="1"/>
</dbReference>
<comment type="caution">
    <text evidence="7">The sequence shown here is derived from an EMBL/GenBank/DDBJ whole genome shotgun (WGS) entry which is preliminary data.</text>
</comment>